<proteinExistence type="predicted"/>
<dbReference type="AlphaFoldDB" id="A0A1Y2HPM3"/>
<reference evidence="2 3" key="1">
    <citation type="submission" date="2016-07" db="EMBL/GenBank/DDBJ databases">
        <title>Pervasive Adenine N6-methylation of Active Genes in Fungi.</title>
        <authorList>
            <consortium name="DOE Joint Genome Institute"/>
            <person name="Mondo S.J."/>
            <person name="Dannebaum R.O."/>
            <person name="Kuo R.C."/>
            <person name="Labutti K."/>
            <person name="Haridas S."/>
            <person name="Kuo A."/>
            <person name="Salamov A."/>
            <person name="Ahrendt S.R."/>
            <person name="Lipzen A."/>
            <person name="Sullivan W."/>
            <person name="Andreopoulos W.B."/>
            <person name="Clum A."/>
            <person name="Lindquist E."/>
            <person name="Daum C."/>
            <person name="Ramamoorthy G.K."/>
            <person name="Gryganskyi A."/>
            <person name="Culley D."/>
            <person name="Magnuson J.K."/>
            <person name="James T.Y."/>
            <person name="O'Malley M.A."/>
            <person name="Stajich J.E."/>
            <person name="Spatafora J.W."/>
            <person name="Visel A."/>
            <person name="Grigoriev I.V."/>
        </authorList>
    </citation>
    <scope>NUCLEOTIDE SEQUENCE [LARGE SCALE GENOMIC DNA]</scope>
    <source>
        <strain evidence="2 3">PL171</strain>
    </source>
</reference>
<gene>
    <name evidence="2" type="ORF">BCR44DRAFT_240936</name>
</gene>
<organism evidence="2 3">
    <name type="scientific">Catenaria anguillulae PL171</name>
    <dbReference type="NCBI Taxonomy" id="765915"/>
    <lineage>
        <taxon>Eukaryota</taxon>
        <taxon>Fungi</taxon>
        <taxon>Fungi incertae sedis</taxon>
        <taxon>Blastocladiomycota</taxon>
        <taxon>Blastocladiomycetes</taxon>
        <taxon>Blastocladiales</taxon>
        <taxon>Catenariaceae</taxon>
        <taxon>Catenaria</taxon>
    </lineage>
</organism>
<feature type="signal peptide" evidence="1">
    <location>
        <begin position="1"/>
        <end position="20"/>
    </location>
</feature>
<keyword evidence="1" id="KW-0732">Signal</keyword>
<evidence type="ECO:0000313" key="2">
    <source>
        <dbReference type="EMBL" id="ORZ36558.1"/>
    </source>
</evidence>
<dbReference type="OrthoDB" id="3039677at2759"/>
<keyword evidence="3" id="KW-1185">Reference proteome</keyword>
<feature type="chain" id="PRO_5013345145" evidence="1">
    <location>
        <begin position="21"/>
        <end position="140"/>
    </location>
</feature>
<comment type="caution">
    <text evidence="2">The sequence shown here is derived from an EMBL/GenBank/DDBJ whole genome shotgun (WGS) entry which is preliminary data.</text>
</comment>
<protein>
    <submittedName>
        <fullName evidence="2">Uncharacterized protein</fullName>
    </submittedName>
</protein>
<accession>A0A1Y2HPM3</accession>
<dbReference type="Proteomes" id="UP000193411">
    <property type="component" value="Unassembled WGS sequence"/>
</dbReference>
<evidence type="ECO:0000256" key="1">
    <source>
        <dbReference type="SAM" id="SignalP"/>
    </source>
</evidence>
<dbReference type="EMBL" id="MCFL01000016">
    <property type="protein sequence ID" value="ORZ36558.1"/>
    <property type="molecule type" value="Genomic_DNA"/>
</dbReference>
<name>A0A1Y2HPM3_9FUNG</name>
<sequence length="140" mass="16188">MALFSPLLLFSVMWPNPESARSLLYRHQTITTPSSNWWEDLTDVYQSEGYRALDAMVGGLTKYDIVASIRGDGYSALERREHWFFHIVNYNLPPSERVADKNAYVIGYIPGPRKPQHDWFQDFFVAHGRHATATPNWISI</sequence>
<evidence type="ECO:0000313" key="3">
    <source>
        <dbReference type="Proteomes" id="UP000193411"/>
    </source>
</evidence>